<proteinExistence type="predicted"/>
<dbReference type="AlphaFoldDB" id="A0A5N7MGY8"/>
<feature type="transmembrane region" description="Helical" evidence="1">
    <location>
        <begin position="16"/>
        <end position="35"/>
    </location>
</feature>
<sequence>MQFKHHTRRSSSRTNARDLAAGIFLTATAIVGLFLNREYTLGSAAQMGPGYMPMLVFSLLGFLGIIIIIGALRNAPDPLGRWAWRELVLILGAMASFGVLLEEVGLALSVATVVVVSSLADRSQTIKGIVVLTVSLVAICWLIFIYGLGLNVSFLPPALMEG</sequence>
<name>A0A5N7MGY8_9HYPH</name>
<evidence type="ECO:0000313" key="3">
    <source>
        <dbReference type="EMBL" id="MPR25970.1"/>
    </source>
</evidence>
<keyword evidence="1" id="KW-0472">Membrane</keyword>
<comment type="caution">
    <text evidence="3">The sequence shown here is derived from an EMBL/GenBank/DDBJ whole genome shotgun (WGS) entry which is preliminary data.</text>
</comment>
<keyword evidence="1" id="KW-1133">Transmembrane helix</keyword>
<organism evidence="3 4">
    <name type="scientific">Microvirga tunisiensis</name>
    <dbReference type="NCBI Taxonomy" id="2108360"/>
    <lineage>
        <taxon>Bacteria</taxon>
        <taxon>Pseudomonadati</taxon>
        <taxon>Pseudomonadota</taxon>
        <taxon>Alphaproteobacteria</taxon>
        <taxon>Hyphomicrobiales</taxon>
        <taxon>Methylobacteriaceae</taxon>
        <taxon>Microvirga</taxon>
    </lineage>
</organism>
<keyword evidence="4" id="KW-1185">Reference proteome</keyword>
<protein>
    <submittedName>
        <fullName evidence="3">Tripartite tricarboxylate transporter TctB family protein</fullName>
    </submittedName>
</protein>
<feature type="domain" description="DUF1468" evidence="2">
    <location>
        <begin position="20"/>
        <end position="151"/>
    </location>
</feature>
<evidence type="ECO:0000259" key="2">
    <source>
        <dbReference type="Pfam" id="PF07331"/>
    </source>
</evidence>
<dbReference type="Pfam" id="PF07331">
    <property type="entry name" value="TctB"/>
    <property type="match status" value="1"/>
</dbReference>
<evidence type="ECO:0000256" key="1">
    <source>
        <dbReference type="SAM" id="Phobius"/>
    </source>
</evidence>
<reference evidence="3 4" key="1">
    <citation type="journal article" date="2019" name="Syst. Appl. Microbiol.">
        <title>Microvirga tunisiensis sp. nov., a root nodule symbiotic bacterium isolated from Lupinus micranthus and L. luteus grown in Northern Tunisia.</title>
        <authorList>
            <person name="Msaddak A."/>
            <person name="Rejili M."/>
            <person name="Duran D."/>
            <person name="Mars M."/>
            <person name="Palacios J.M."/>
            <person name="Ruiz-Argueso T."/>
            <person name="Rey L."/>
            <person name="Imperial J."/>
        </authorList>
    </citation>
    <scope>NUCLEOTIDE SEQUENCE [LARGE SCALE GENOMIC DNA]</scope>
    <source>
        <strain evidence="3 4">Lmie10</strain>
    </source>
</reference>
<dbReference type="EMBL" id="VOSK01000036">
    <property type="protein sequence ID" value="MPR25970.1"/>
    <property type="molecule type" value="Genomic_DNA"/>
</dbReference>
<accession>A0A5N7MGY8</accession>
<evidence type="ECO:0000313" key="4">
    <source>
        <dbReference type="Proteomes" id="UP000403266"/>
    </source>
</evidence>
<dbReference type="OrthoDB" id="5186924at2"/>
<feature type="transmembrane region" description="Helical" evidence="1">
    <location>
        <begin position="87"/>
        <end position="116"/>
    </location>
</feature>
<dbReference type="Proteomes" id="UP000403266">
    <property type="component" value="Unassembled WGS sequence"/>
</dbReference>
<feature type="transmembrane region" description="Helical" evidence="1">
    <location>
        <begin position="55"/>
        <end position="75"/>
    </location>
</feature>
<feature type="transmembrane region" description="Helical" evidence="1">
    <location>
        <begin position="128"/>
        <end position="150"/>
    </location>
</feature>
<keyword evidence="1" id="KW-0812">Transmembrane</keyword>
<dbReference type="InterPro" id="IPR009936">
    <property type="entry name" value="DUF1468"/>
</dbReference>
<gene>
    <name evidence="3" type="ORF">FS320_12220</name>
</gene>